<organism evidence="1 2">
    <name type="scientific">Byssothecium circinans</name>
    <dbReference type="NCBI Taxonomy" id="147558"/>
    <lineage>
        <taxon>Eukaryota</taxon>
        <taxon>Fungi</taxon>
        <taxon>Dikarya</taxon>
        <taxon>Ascomycota</taxon>
        <taxon>Pezizomycotina</taxon>
        <taxon>Dothideomycetes</taxon>
        <taxon>Pleosporomycetidae</taxon>
        <taxon>Pleosporales</taxon>
        <taxon>Massarineae</taxon>
        <taxon>Massarinaceae</taxon>
        <taxon>Byssothecium</taxon>
    </lineage>
</organism>
<proteinExistence type="predicted"/>
<dbReference type="AlphaFoldDB" id="A0A6A5UFL5"/>
<reference evidence="1" key="1">
    <citation type="journal article" date="2020" name="Stud. Mycol.">
        <title>101 Dothideomycetes genomes: a test case for predicting lifestyles and emergence of pathogens.</title>
        <authorList>
            <person name="Haridas S."/>
            <person name="Albert R."/>
            <person name="Binder M."/>
            <person name="Bloem J."/>
            <person name="Labutti K."/>
            <person name="Salamov A."/>
            <person name="Andreopoulos B."/>
            <person name="Baker S."/>
            <person name="Barry K."/>
            <person name="Bills G."/>
            <person name="Bluhm B."/>
            <person name="Cannon C."/>
            <person name="Castanera R."/>
            <person name="Culley D."/>
            <person name="Daum C."/>
            <person name="Ezra D."/>
            <person name="Gonzalez J."/>
            <person name="Henrissat B."/>
            <person name="Kuo A."/>
            <person name="Liang C."/>
            <person name="Lipzen A."/>
            <person name="Lutzoni F."/>
            <person name="Magnuson J."/>
            <person name="Mondo S."/>
            <person name="Nolan M."/>
            <person name="Ohm R."/>
            <person name="Pangilinan J."/>
            <person name="Park H.-J."/>
            <person name="Ramirez L."/>
            <person name="Alfaro M."/>
            <person name="Sun H."/>
            <person name="Tritt A."/>
            <person name="Yoshinaga Y."/>
            <person name="Zwiers L.-H."/>
            <person name="Turgeon B."/>
            <person name="Goodwin S."/>
            <person name="Spatafora J."/>
            <person name="Crous P."/>
            <person name="Grigoriev I."/>
        </authorList>
    </citation>
    <scope>NUCLEOTIDE SEQUENCE</scope>
    <source>
        <strain evidence="1">CBS 675.92</strain>
    </source>
</reference>
<evidence type="ECO:0000313" key="2">
    <source>
        <dbReference type="Proteomes" id="UP000800035"/>
    </source>
</evidence>
<name>A0A6A5UFL5_9PLEO</name>
<accession>A0A6A5UFL5</accession>
<evidence type="ECO:0000313" key="1">
    <source>
        <dbReference type="EMBL" id="KAF1962739.1"/>
    </source>
</evidence>
<keyword evidence="2" id="KW-1185">Reference proteome</keyword>
<gene>
    <name evidence="1" type="ORF">CC80DRAFT_96744</name>
</gene>
<dbReference type="Proteomes" id="UP000800035">
    <property type="component" value="Unassembled WGS sequence"/>
</dbReference>
<protein>
    <submittedName>
        <fullName evidence="1">Uncharacterized protein</fullName>
    </submittedName>
</protein>
<dbReference type="EMBL" id="ML976978">
    <property type="protein sequence ID" value="KAF1962739.1"/>
    <property type="molecule type" value="Genomic_DNA"/>
</dbReference>
<sequence length="182" mass="19800">MDVTSMLVCETRRSACITTTQGRHEHMLTIKPDKPATDGFATEVTQANGSCSMAASLWCGRTNGVGQGRQNVGYQRTKKATAVRPRTAAWTTVHSNRDVPSAVTHKKLCAPVPIAIDPTLHLPSQLHTSHFTHSAIARCRDHTRSISDFAPSHQSPVACSVQCAAVPSTSTSQVHDRAFWWL</sequence>